<dbReference type="RefSeq" id="WP_341418806.1">
    <property type="nucleotide sequence ID" value="NZ_JBBPCC010000023.1"/>
</dbReference>
<sequence length="111" mass="11488">GADRRAVLARMCSELEEARARGERTGALLLGAAPEHAAGQDAAEPLPADYVAVCGSTGDLESVARGLYGALRSFDEAESTFIVAEACPEEGIGEAVMNRLRKAAAGRVISV</sequence>
<comment type="caution">
    <text evidence="2">The sequence shown here is derived from an EMBL/GenBank/DDBJ whole genome shotgun (WGS) entry which is preliminary data.</text>
</comment>
<organism evidence="2 3">
    <name type="scientific">Paenibacillus filicis</name>
    <dbReference type="NCBI Taxonomy" id="669464"/>
    <lineage>
        <taxon>Bacteria</taxon>
        <taxon>Bacillati</taxon>
        <taxon>Bacillota</taxon>
        <taxon>Bacilli</taxon>
        <taxon>Bacillales</taxon>
        <taxon>Paenibacillaceae</taxon>
        <taxon>Paenibacillus</taxon>
    </lineage>
</organism>
<dbReference type="EMBL" id="JBBPCC010000023">
    <property type="protein sequence ID" value="MEK8131672.1"/>
    <property type="molecule type" value="Genomic_DNA"/>
</dbReference>
<feature type="domain" description="Threonylcarbamoyl-AMP synthase C-terminal" evidence="1">
    <location>
        <begin position="14"/>
        <end position="105"/>
    </location>
</feature>
<dbReference type="InterPro" id="IPR005145">
    <property type="entry name" value="Sua5_C"/>
</dbReference>
<proteinExistence type="predicted"/>
<keyword evidence="3" id="KW-1185">Reference proteome</keyword>
<gene>
    <name evidence="2" type="ORF">WMW72_27575</name>
</gene>
<evidence type="ECO:0000313" key="2">
    <source>
        <dbReference type="EMBL" id="MEK8131672.1"/>
    </source>
</evidence>
<dbReference type="Proteomes" id="UP001469365">
    <property type="component" value="Unassembled WGS sequence"/>
</dbReference>
<reference evidence="2 3" key="1">
    <citation type="submission" date="2024-04" db="EMBL/GenBank/DDBJ databases">
        <title>draft genome sequnece of Paenibacillus filicis.</title>
        <authorList>
            <person name="Kim D.-U."/>
        </authorList>
    </citation>
    <scope>NUCLEOTIDE SEQUENCE [LARGE SCALE GENOMIC DNA]</scope>
    <source>
        <strain evidence="2 3">KACC14197</strain>
    </source>
</reference>
<feature type="non-terminal residue" evidence="2">
    <location>
        <position position="1"/>
    </location>
</feature>
<dbReference type="Gene3D" id="3.40.50.11030">
    <property type="entry name" value="Threonylcarbamoyl-AMP synthase, C-terminal domain"/>
    <property type="match status" value="1"/>
</dbReference>
<dbReference type="Pfam" id="PF03481">
    <property type="entry name" value="Sua5_C"/>
    <property type="match status" value="1"/>
</dbReference>
<dbReference type="InterPro" id="IPR038385">
    <property type="entry name" value="Sua5/YwlC_C"/>
</dbReference>
<protein>
    <submittedName>
        <fullName evidence="2">Sua5 family C-terminal domain-containing protein</fullName>
    </submittedName>
</protein>
<accession>A0ABU9DS54</accession>
<name>A0ABU9DS54_9BACL</name>
<evidence type="ECO:0000259" key="1">
    <source>
        <dbReference type="Pfam" id="PF03481"/>
    </source>
</evidence>
<evidence type="ECO:0000313" key="3">
    <source>
        <dbReference type="Proteomes" id="UP001469365"/>
    </source>
</evidence>